<evidence type="ECO:0000256" key="2">
    <source>
        <dbReference type="ARBA" id="ARBA00023125"/>
    </source>
</evidence>
<feature type="transmembrane region" description="Helical" evidence="4">
    <location>
        <begin position="159"/>
        <end position="179"/>
    </location>
</feature>
<dbReference type="PANTHER" id="PTHR43280">
    <property type="entry name" value="ARAC-FAMILY TRANSCRIPTIONAL REGULATOR"/>
    <property type="match status" value="1"/>
</dbReference>
<protein>
    <submittedName>
        <fullName evidence="6">Helix-turn-helix domain-containing protein</fullName>
    </submittedName>
</protein>
<accession>A0A5Q0QBL7</accession>
<sequence>MIFYLLYFAIVIICTLGLQISRYIPNKSDTDKLAQVFLIILLIHTIHAAIFRDLLPGLVYVDRTAPFGLIYGPILYFTFCSIEQRNVTKRQMLLHGIPFILGLVGHLVFISSYTFRMTYRMEYYLLLYSIMGLSWLFYPIWVFFLSNSATNRARFERRLYYYSVILILVSSIFMLTLVLNRMIERSGADAASSGVTIFFIMLLGSLLGYNYLLGKLRKPIHWDIQSLNLSASSNPLEKPLPGFTYAEQQSIKLKIIDYLVEKSYLDTEFSIDKMAKVLNVSKPVIQQFFKLHFQDSFLKVINSLRIKEACNSLSDEGFDMNIEELALHCGFNSRASFYRNFSQEMGCSPIEFREKSMLKY</sequence>
<name>A0A5Q0QBL7_9SPHI</name>
<evidence type="ECO:0000313" key="6">
    <source>
        <dbReference type="EMBL" id="QGA26664.1"/>
    </source>
</evidence>
<dbReference type="SMART" id="SM00342">
    <property type="entry name" value="HTH_ARAC"/>
    <property type="match status" value="1"/>
</dbReference>
<dbReference type="RefSeq" id="WP_153511514.1">
    <property type="nucleotide sequence ID" value="NZ_CP045652.1"/>
</dbReference>
<feature type="transmembrane region" description="Helical" evidence="4">
    <location>
        <begin position="64"/>
        <end position="82"/>
    </location>
</feature>
<keyword evidence="3" id="KW-0804">Transcription</keyword>
<dbReference type="GO" id="GO:0043565">
    <property type="term" value="F:sequence-specific DNA binding"/>
    <property type="evidence" value="ECO:0007669"/>
    <property type="project" value="InterPro"/>
</dbReference>
<dbReference type="SUPFAM" id="SSF46689">
    <property type="entry name" value="Homeodomain-like"/>
    <property type="match status" value="1"/>
</dbReference>
<dbReference type="Gene3D" id="1.10.10.60">
    <property type="entry name" value="Homeodomain-like"/>
    <property type="match status" value="1"/>
</dbReference>
<dbReference type="Pfam" id="PF12833">
    <property type="entry name" value="HTH_18"/>
    <property type="match status" value="1"/>
</dbReference>
<keyword evidence="1" id="KW-0805">Transcription regulation</keyword>
<evidence type="ECO:0000256" key="3">
    <source>
        <dbReference type="ARBA" id="ARBA00023163"/>
    </source>
</evidence>
<evidence type="ECO:0000313" key="7">
    <source>
        <dbReference type="Proteomes" id="UP000326921"/>
    </source>
</evidence>
<feature type="transmembrane region" description="Helical" evidence="4">
    <location>
        <begin position="94"/>
        <end position="113"/>
    </location>
</feature>
<feature type="transmembrane region" description="Helical" evidence="4">
    <location>
        <begin position="125"/>
        <end position="147"/>
    </location>
</feature>
<keyword evidence="4" id="KW-1133">Transmembrane helix</keyword>
<dbReference type="PANTHER" id="PTHR43280:SF2">
    <property type="entry name" value="HTH-TYPE TRANSCRIPTIONAL REGULATOR EXSA"/>
    <property type="match status" value="1"/>
</dbReference>
<evidence type="ECO:0000259" key="5">
    <source>
        <dbReference type="PROSITE" id="PS01124"/>
    </source>
</evidence>
<dbReference type="PROSITE" id="PS01124">
    <property type="entry name" value="HTH_ARAC_FAMILY_2"/>
    <property type="match status" value="1"/>
</dbReference>
<dbReference type="InterPro" id="IPR009057">
    <property type="entry name" value="Homeodomain-like_sf"/>
</dbReference>
<gene>
    <name evidence="6" type="ORF">GFH32_10140</name>
</gene>
<keyword evidence="4" id="KW-0472">Membrane</keyword>
<dbReference type="InterPro" id="IPR018062">
    <property type="entry name" value="HTH_AraC-typ_CS"/>
</dbReference>
<evidence type="ECO:0000256" key="1">
    <source>
        <dbReference type="ARBA" id="ARBA00023015"/>
    </source>
</evidence>
<feature type="transmembrane region" description="Helical" evidence="4">
    <location>
        <begin position="36"/>
        <end position="52"/>
    </location>
</feature>
<dbReference type="EMBL" id="CP045652">
    <property type="protein sequence ID" value="QGA26664.1"/>
    <property type="molecule type" value="Genomic_DNA"/>
</dbReference>
<feature type="domain" description="HTH araC/xylS-type" evidence="5">
    <location>
        <begin position="254"/>
        <end position="355"/>
    </location>
</feature>
<dbReference type="InterPro" id="IPR018060">
    <property type="entry name" value="HTH_AraC"/>
</dbReference>
<organism evidence="6 7">
    <name type="scientific">Sphingobacterium zhuxiongii</name>
    <dbReference type="NCBI Taxonomy" id="2662364"/>
    <lineage>
        <taxon>Bacteria</taxon>
        <taxon>Pseudomonadati</taxon>
        <taxon>Bacteroidota</taxon>
        <taxon>Sphingobacteriia</taxon>
        <taxon>Sphingobacteriales</taxon>
        <taxon>Sphingobacteriaceae</taxon>
        <taxon>Sphingobacterium</taxon>
    </lineage>
</organism>
<dbReference type="KEGG" id="sphe:GFH32_10140"/>
<proteinExistence type="predicted"/>
<evidence type="ECO:0000256" key="4">
    <source>
        <dbReference type="SAM" id="Phobius"/>
    </source>
</evidence>
<keyword evidence="4" id="KW-0812">Transmembrane</keyword>
<keyword evidence="7" id="KW-1185">Reference proteome</keyword>
<dbReference type="GO" id="GO:0003700">
    <property type="term" value="F:DNA-binding transcription factor activity"/>
    <property type="evidence" value="ECO:0007669"/>
    <property type="project" value="InterPro"/>
</dbReference>
<reference evidence="6 7" key="1">
    <citation type="submission" date="2019-10" db="EMBL/GenBank/DDBJ databases">
        <authorList>
            <person name="Dong K."/>
        </authorList>
    </citation>
    <scope>NUCLEOTIDE SEQUENCE [LARGE SCALE GENOMIC DNA]</scope>
    <source>
        <strain evidence="7">dk4302</strain>
    </source>
</reference>
<keyword evidence="2" id="KW-0238">DNA-binding</keyword>
<feature type="transmembrane region" description="Helical" evidence="4">
    <location>
        <begin position="6"/>
        <end position="24"/>
    </location>
</feature>
<dbReference type="AlphaFoldDB" id="A0A5Q0QBL7"/>
<dbReference type="Proteomes" id="UP000326921">
    <property type="component" value="Chromosome"/>
</dbReference>
<feature type="transmembrane region" description="Helical" evidence="4">
    <location>
        <begin position="191"/>
        <end position="212"/>
    </location>
</feature>
<dbReference type="PROSITE" id="PS00041">
    <property type="entry name" value="HTH_ARAC_FAMILY_1"/>
    <property type="match status" value="1"/>
</dbReference>